<dbReference type="PANTHER" id="PTHR11261:SF3">
    <property type="entry name" value="RETINOL-BINDING PROTEIN 3"/>
    <property type="match status" value="1"/>
</dbReference>
<dbReference type="InterPro" id="IPR005151">
    <property type="entry name" value="Tail-specific_protease"/>
</dbReference>
<dbReference type="Gene3D" id="3.30.750.44">
    <property type="match status" value="1"/>
</dbReference>
<dbReference type="RefSeq" id="WP_252112972.1">
    <property type="nucleotide sequence ID" value="NZ_JAMSHT010000001.1"/>
</dbReference>
<dbReference type="Gene3D" id="3.90.226.10">
    <property type="entry name" value="2-enoyl-CoA Hydratase, Chain A, domain 1"/>
    <property type="match status" value="1"/>
</dbReference>
<dbReference type="SUPFAM" id="SSF52096">
    <property type="entry name" value="ClpP/crotonase"/>
    <property type="match status" value="1"/>
</dbReference>
<name>A0A9X2J3C5_9SPHN</name>
<comment type="caution">
    <text evidence="2">The sequence shown here is derived from an EMBL/GenBank/DDBJ whole genome shotgun (WGS) entry which is preliminary data.</text>
</comment>
<dbReference type="Pfam" id="PF03572">
    <property type="entry name" value="Peptidase_S41"/>
    <property type="match status" value="1"/>
</dbReference>
<organism evidence="2 3">
    <name type="scientific">Sphingomicrobium sediminis</name>
    <dbReference type="NCBI Taxonomy" id="2950949"/>
    <lineage>
        <taxon>Bacteria</taxon>
        <taxon>Pseudomonadati</taxon>
        <taxon>Pseudomonadota</taxon>
        <taxon>Alphaproteobacteria</taxon>
        <taxon>Sphingomonadales</taxon>
        <taxon>Sphingomonadaceae</taxon>
        <taxon>Sphingomicrobium</taxon>
    </lineage>
</organism>
<dbReference type="EMBL" id="JAMSHT010000001">
    <property type="protein sequence ID" value="MCM8557156.1"/>
    <property type="molecule type" value="Genomic_DNA"/>
</dbReference>
<evidence type="ECO:0000313" key="2">
    <source>
        <dbReference type="EMBL" id="MCM8557156.1"/>
    </source>
</evidence>
<dbReference type="PANTHER" id="PTHR11261">
    <property type="entry name" value="INTERPHOTORECEPTOR RETINOID-BINDING PROTEIN"/>
    <property type="match status" value="1"/>
</dbReference>
<protein>
    <submittedName>
        <fullName evidence="2">S41 family peptidase</fullName>
    </submittedName>
</protein>
<dbReference type="Proteomes" id="UP001155128">
    <property type="component" value="Unassembled WGS sequence"/>
</dbReference>
<dbReference type="AlphaFoldDB" id="A0A9X2J3C5"/>
<evidence type="ECO:0000259" key="1">
    <source>
        <dbReference type="SMART" id="SM00245"/>
    </source>
</evidence>
<dbReference type="GO" id="GO:0006508">
    <property type="term" value="P:proteolysis"/>
    <property type="evidence" value="ECO:0007669"/>
    <property type="project" value="InterPro"/>
</dbReference>
<feature type="domain" description="Tail specific protease" evidence="1">
    <location>
        <begin position="91"/>
        <end position="299"/>
    </location>
</feature>
<dbReference type="GO" id="GO:0008236">
    <property type="term" value="F:serine-type peptidase activity"/>
    <property type="evidence" value="ECO:0007669"/>
    <property type="project" value="InterPro"/>
</dbReference>
<reference evidence="2" key="1">
    <citation type="submission" date="2022-06" db="EMBL/GenBank/DDBJ databases">
        <title>Sphingomicrobium sedimins sp. nov., a marine bacterium isolated from tidal flat.</title>
        <authorList>
            <person name="Kim C.-H."/>
            <person name="Yoo Y."/>
            <person name="Kim J.-J."/>
        </authorList>
    </citation>
    <scope>NUCLEOTIDE SEQUENCE</scope>
    <source>
        <strain evidence="2">GRR-S6-50</strain>
    </source>
</reference>
<proteinExistence type="predicted"/>
<gene>
    <name evidence="2" type="ORF">NDO55_04905</name>
</gene>
<evidence type="ECO:0000313" key="3">
    <source>
        <dbReference type="Proteomes" id="UP001155128"/>
    </source>
</evidence>
<dbReference type="InterPro" id="IPR029045">
    <property type="entry name" value="ClpP/crotonase-like_dom_sf"/>
</dbReference>
<dbReference type="SMART" id="SM00245">
    <property type="entry name" value="TSPc"/>
    <property type="match status" value="1"/>
</dbReference>
<accession>A0A9X2J3C5</accession>
<sequence length="315" mass="33722">MSEHDPKEVRSEALLRLADMLEQLYVFPKIGHEYADHLRDLASGSQDAALSDQAFAEAITEKLQAIHADGHLRIEVEPSGAAFAEGPSGPPPAAPPSGLREVRNLAPGVAYLRLDSLWGDPPTMGRLATLVESGEAARGLVIDLRQNRGGGLAEMDFLFPHLFTETQALLVMEVRRTIYDSEGGPFRAGPNLRRVDSSPELVRLQHEVHPATQPALADARLFVLISEDTGSAAEHFALALKRTGRATLVGSATKGAAHFGGLIPLGNGFRAFVPAGRTFDPDTGESWEGTGVKPDIVVEPEKALEHVLGALALDD</sequence>
<keyword evidence="3" id="KW-1185">Reference proteome</keyword>
<dbReference type="Pfam" id="PF11918">
    <property type="entry name" value="Peptidase_S41_N"/>
    <property type="match status" value="1"/>
</dbReference>
<dbReference type="CDD" id="cd07563">
    <property type="entry name" value="Peptidase_S41_IRBP"/>
    <property type="match status" value="1"/>
</dbReference>